<evidence type="ECO:0000313" key="2">
    <source>
        <dbReference type="EMBL" id="MBI3015930.1"/>
    </source>
</evidence>
<dbReference type="EMBL" id="JACPSX010000246">
    <property type="protein sequence ID" value="MBI3015930.1"/>
    <property type="molecule type" value="Genomic_DNA"/>
</dbReference>
<dbReference type="InterPro" id="IPR018720">
    <property type="entry name" value="DUF2249"/>
</dbReference>
<protein>
    <submittedName>
        <fullName evidence="2">DUF2249 domain-containing protein</fullName>
    </submittedName>
</protein>
<accession>A0A932GS46</accession>
<dbReference type="AlphaFoldDB" id="A0A932GS46"/>
<reference evidence="2" key="1">
    <citation type="submission" date="2020-07" db="EMBL/GenBank/DDBJ databases">
        <title>Huge and variable diversity of episymbiotic CPR bacteria and DPANN archaea in groundwater ecosystems.</title>
        <authorList>
            <person name="He C.Y."/>
            <person name="Keren R."/>
            <person name="Whittaker M."/>
            <person name="Farag I.F."/>
            <person name="Doudna J."/>
            <person name="Cate J.H.D."/>
            <person name="Banfield J.F."/>
        </authorList>
    </citation>
    <scope>NUCLEOTIDE SEQUENCE</scope>
    <source>
        <strain evidence="2">NC_groundwater_717_Ag_S-0.2um_59_8</strain>
    </source>
</reference>
<comment type="caution">
    <text evidence="2">The sequence shown here is derived from an EMBL/GenBank/DDBJ whole genome shotgun (WGS) entry which is preliminary data.</text>
</comment>
<name>A0A932GS46_UNCTE</name>
<dbReference type="Proteomes" id="UP000741360">
    <property type="component" value="Unassembled WGS sequence"/>
</dbReference>
<sequence>MTDPEKLELDVRPIPPREKHPRIFSTFDQLPEGGSFLLINDHDPKPLYYQFQAERPGKFGWEYVERGPTVWKVEIRKEG</sequence>
<evidence type="ECO:0000259" key="1">
    <source>
        <dbReference type="Pfam" id="PF10006"/>
    </source>
</evidence>
<feature type="domain" description="DUF2249" evidence="1">
    <location>
        <begin position="8"/>
        <end position="77"/>
    </location>
</feature>
<gene>
    <name evidence="2" type="ORF">HYY65_12935</name>
</gene>
<dbReference type="Pfam" id="PF10006">
    <property type="entry name" value="DUF2249"/>
    <property type="match status" value="1"/>
</dbReference>
<proteinExistence type="predicted"/>
<evidence type="ECO:0000313" key="3">
    <source>
        <dbReference type="Proteomes" id="UP000741360"/>
    </source>
</evidence>
<organism evidence="2 3">
    <name type="scientific">Tectimicrobiota bacterium</name>
    <dbReference type="NCBI Taxonomy" id="2528274"/>
    <lineage>
        <taxon>Bacteria</taxon>
        <taxon>Pseudomonadati</taxon>
        <taxon>Nitrospinota/Tectimicrobiota group</taxon>
        <taxon>Candidatus Tectimicrobiota</taxon>
    </lineage>
</organism>